<keyword evidence="3 7" id="KW-0694">RNA-binding</keyword>
<dbReference type="RefSeq" id="YP_009550207.1">
    <property type="nucleotide sequence ID" value="NC_040291.1"/>
</dbReference>
<evidence type="ECO:0000256" key="1">
    <source>
        <dbReference type="ARBA" id="ARBA00007698"/>
    </source>
</evidence>
<comment type="function">
    <text evidence="7">Binds directly to 23S ribosomal RNA and is necessary for the in vitro assembly process of the 50S ribosomal subunit. It is not involved in the protein synthesizing functions of that subunit.</text>
</comment>
<evidence type="ECO:0000256" key="3">
    <source>
        <dbReference type="ARBA" id="ARBA00022884"/>
    </source>
</evidence>
<dbReference type="GO" id="GO:0006412">
    <property type="term" value="P:translation"/>
    <property type="evidence" value="ECO:0007669"/>
    <property type="project" value="InterPro"/>
</dbReference>
<reference evidence="9" key="1">
    <citation type="journal article" date="2019" name="Mitochondrial DNA Part B Resour">
        <title>The chloroplast genome of the marine microalga Tisochrysis lutea.</title>
        <authorList>
            <person name="Mendez-Leyva A.B."/>
            <person name="Guo J."/>
            <person name="Mudd E.A."/>
            <person name="Wong J."/>
            <person name="Schwartz J.-M."/>
            <person name="Day A."/>
        </authorList>
    </citation>
    <scope>NUCLEOTIDE SEQUENCE</scope>
</reference>
<comment type="similarity">
    <text evidence="1 7 8">Belongs to the bacterial ribosomal protein bL20 family.</text>
</comment>
<name>A0A3T0NKH2_9EUKA</name>
<keyword evidence="4 7" id="KW-0689">Ribosomal protein</keyword>
<dbReference type="GeneID" id="38947141"/>
<dbReference type="GO" id="GO:1990904">
    <property type="term" value="C:ribonucleoprotein complex"/>
    <property type="evidence" value="ECO:0007669"/>
    <property type="project" value="UniProtKB-KW"/>
</dbReference>
<keyword evidence="5 7" id="KW-0687">Ribonucleoprotein</keyword>
<keyword evidence="2 7" id="KW-0699">rRNA-binding</keyword>
<dbReference type="SUPFAM" id="SSF74731">
    <property type="entry name" value="Ribosomal protein L20"/>
    <property type="match status" value="1"/>
</dbReference>
<dbReference type="NCBIfam" id="TIGR01032">
    <property type="entry name" value="rplT_bact"/>
    <property type="match status" value="1"/>
</dbReference>
<dbReference type="EMBL" id="MF795089">
    <property type="protein sequence ID" value="AZW07326.1"/>
    <property type="molecule type" value="Genomic_DNA"/>
</dbReference>
<dbReference type="GO" id="GO:0005840">
    <property type="term" value="C:ribosome"/>
    <property type="evidence" value="ECO:0007669"/>
    <property type="project" value="UniProtKB-KW"/>
</dbReference>
<dbReference type="PROSITE" id="PS00937">
    <property type="entry name" value="RIBOSOMAL_L20"/>
    <property type="match status" value="1"/>
</dbReference>
<evidence type="ECO:0000256" key="2">
    <source>
        <dbReference type="ARBA" id="ARBA00022730"/>
    </source>
</evidence>
<dbReference type="AlphaFoldDB" id="A0A3T0NKH2"/>
<keyword evidence="9" id="KW-0934">Plastid</keyword>
<dbReference type="InterPro" id="IPR049946">
    <property type="entry name" value="RIBOSOMAL_L20_CS"/>
</dbReference>
<dbReference type="InterPro" id="IPR035566">
    <property type="entry name" value="Ribosomal_protein_bL20_C"/>
</dbReference>
<dbReference type="Pfam" id="PF00453">
    <property type="entry name" value="Ribosomal_L20"/>
    <property type="match status" value="1"/>
</dbReference>
<gene>
    <name evidence="7 9" type="primary">rpl20</name>
</gene>
<evidence type="ECO:0000256" key="5">
    <source>
        <dbReference type="ARBA" id="ARBA00023274"/>
    </source>
</evidence>
<proteinExistence type="inferred from homology"/>
<sequence length="115" mass="13357">MVRVKRGNVAIKRRKKIMKLAKGFKGAHSRLFRTANGQVMKALVYSYIGRKRRKRDFKRLWICRVNAASRAQGLTYSKLRNLMRNSSLVINVKMLAQLALFDKKAFCELITLVKN</sequence>
<geneLocation type="chloroplast" evidence="9"/>
<dbReference type="Gene3D" id="1.10.1900.20">
    <property type="entry name" value="Ribosomal protein L20"/>
    <property type="match status" value="1"/>
</dbReference>
<dbReference type="GO" id="GO:0003735">
    <property type="term" value="F:structural constituent of ribosome"/>
    <property type="evidence" value="ECO:0007669"/>
    <property type="project" value="InterPro"/>
</dbReference>
<dbReference type="CDD" id="cd07026">
    <property type="entry name" value="Ribosomal_L20"/>
    <property type="match status" value="1"/>
</dbReference>
<dbReference type="GO" id="GO:0000027">
    <property type="term" value="P:ribosomal large subunit assembly"/>
    <property type="evidence" value="ECO:0007669"/>
    <property type="project" value="UniProtKB-UniRule"/>
</dbReference>
<protein>
    <recommendedName>
        <fullName evidence="6 7">Large ribosomal subunit protein bL20c</fullName>
    </recommendedName>
</protein>
<evidence type="ECO:0000313" key="9">
    <source>
        <dbReference type="EMBL" id="AZW07326.1"/>
    </source>
</evidence>
<dbReference type="Gene3D" id="6.10.160.10">
    <property type="match status" value="1"/>
</dbReference>
<accession>A0A3T0NKH2</accession>
<comment type="subcellular location">
    <subcellularLocation>
        <location evidence="7">Plastid</location>
        <location evidence="7">Chloroplast</location>
    </subcellularLocation>
</comment>
<dbReference type="GO" id="GO:0019843">
    <property type="term" value="F:rRNA binding"/>
    <property type="evidence" value="ECO:0007669"/>
    <property type="project" value="UniProtKB-UniRule"/>
</dbReference>
<evidence type="ECO:0000256" key="8">
    <source>
        <dbReference type="RuleBase" id="RU000561"/>
    </source>
</evidence>
<dbReference type="InterPro" id="IPR005813">
    <property type="entry name" value="Ribosomal_bL20"/>
</dbReference>
<dbReference type="HAMAP" id="MF_00382">
    <property type="entry name" value="Ribosomal_bL20"/>
    <property type="match status" value="1"/>
</dbReference>
<organism evidence="9">
    <name type="scientific">Tisochrysis lutea</name>
    <dbReference type="NCBI Taxonomy" id="1321669"/>
    <lineage>
        <taxon>Eukaryota</taxon>
        <taxon>Haptista</taxon>
        <taxon>Haptophyta</taxon>
        <taxon>Prymnesiophyceae</taxon>
        <taxon>Isochrysidales</taxon>
        <taxon>Isochrysidaceae</taxon>
        <taxon>Tisochrysis</taxon>
    </lineage>
</organism>
<evidence type="ECO:0000256" key="4">
    <source>
        <dbReference type="ARBA" id="ARBA00022980"/>
    </source>
</evidence>
<dbReference type="PRINTS" id="PR00062">
    <property type="entry name" value="RIBOSOMALL20"/>
</dbReference>
<dbReference type="FunFam" id="1.10.1900.20:FF:000001">
    <property type="entry name" value="50S ribosomal protein L20"/>
    <property type="match status" value="1"/>
</dbReference>
<dbReference type="PANTHER" id="PTHR10986">
    <property type="entry name" value="39S RIBOSOMAL PROTEIN L20"/>
    <property type="match status" value="1"/>
</dbReference>
<dbReference type="GO" id="GO:0009507">
    <property type="term" value="C:chloroplast"/>
    <property type="evidence" value="ECO:0007669"/>
    <property type="project" value="UniProtKB-SubCell"/>
</dbReference>
<keyword evidence="9" id="KW-0150">Chloroplast</keyword>
<evidence type="ECO:0000256" key="7">
    <source>
        <dbReference type="HAMAP-Rule" id="MF_00382"/>
    </source>
</evidence>
<evidence type="ECO:0000256" key="6">
    <source>
        <dbReference type="ARBA" id="ARBA00035295"/>
    </source>
</evidence>